<dbReference type="PROSITE" id="PS51382">
    <property type="entry name" value="SPX"/>
    <property type="match status" value="1"/>
</dbReference>
<keyword evidence="11" id="KW-1185">Reference proteome</keyword>
<keyword evidence="2" id="KW-0926">Vacuole</keyword>
<evidence type="ECO:0000256" key="2">
    <source>
        <dbReference type="ARBA" id="ARBA00022554"/>
    </source>
</evidence>
<dbReference type="InterPro" id="IPR004331">
    <property type="entry name" value="SPX_dom"/>
</dbReference>
<evidence type="ECO:0000256" key="8">
    <source>
        <dbReference type="SAM" id="Phobius"/>
    </source>
</evidence>
<keyword evidence="6" id="KW-0175">Coiled coil</keyword>
<dbReference type="Proteomes" id="UP000030655">
    <property type="component" value="Unassembled WGS sequence"/>
</dbReference>
<dbReference type="EMBL" id="KK365158">
    <property type="protein sequence ID" value="KCZ80890.1"/>
    <property type="molecule type" value="Genomic_DNA"/>
</dbReference>
<feature type="compositionally biased region" description="Basic and acidic residues" evidence="7">
    <location>
        <begin position="420"/>
        <end position="429"/>
    </location>
</feature>
<dbReference type="STRING" id="1288291.A0A059F146"/>
<reference evidence="10 11" key="2">
    <citation type="submission" date="2014-03" db="EMBL/GenBank/DDBJ databases">
        <title>The Genome Sequence of Anncaliia algerae insect isolate PRA339.</title>
        <authorList>
            <consortium name="The Broad Institute Genome Sequencing Platform"/>
            <consortium name="The Broad Institute Genome Sequencing Center for Infectious Disease"/>
            <person name="Cuomo C."/>
            <person name="Becnel J."/>
            <person name="Sanscrainte N."/>
            <person name="Walker B."/>
            <person name="Young S.K."/>
            <person name="Zeng Q."/>
            <person name="Gargeya S."/>
            <person name="Fitzgerald M."/>
            <person name="Haas B."/>
            <person name="Abouelleil A."/>
            <person name="Alvarado L."/>
            <person name="Arachchi H.M."/>
            <person name="Berlin A.M."/>
            <person name="Chapman S.B."/>
            <person name="Dewar J."/>
            <person name="Goldberg J."/>
            <person name="Griggs A."/>
            <person name="Gujja S."/>
            <person name="Hansen M."/>
            <person name="Howarth C."/>
            <person name="Imamovic A."/>
            <person name="Larimer J."/>
            <person name="McCowan C."/>
            <person name="Murphy C."/>
            <person name="Neiman D."/>
            <person name="Pearson M."/>
            <person name="Priest M."/>
            <person name="Roberts A."/>
            <person name="Saif S."/>
            <person name="Shea T."/>
            <person name="Sisk P."/>
            <person name="Sykes S."/>
            <person name="Wortman J."/>
            <person name="Nusbaum C."/>
            <person name="Birren B."/>
        </authorList>
    </citation>
    <scope>NUCLEOTIDE SEQUENCE [LARGE SCALE GENOMIC DNA]</scope>
    <source>
        <strain evidence="10 11">PRA339</strain>
    </source>
</reference>
<feature type="transmembrane region" description="Helical" evidence="8">
    <location>
        <begin position="538"/>
        <end position="556"/>
    </location>
</feature>
<evidence type="ECO:0000256" key="7">
    <source>
        <dbReference type="SAM" id="MobiDB-lite"/>
    </source>
</evidence>
<dbReference type="GO" id="GO:0006799">
    <property type="term" value="P:polyphosphate biosynthetic process"/>
    <property type="evidence" value="ECO:0007669"/>
    <property type="project" value="UniProtKB-ARBA"/>
</dbReference>
<dbReference type="InterPro" id="IPR051572">
    <property type="entry name" value="VTC_Complex_Subunit"/>
</dbReference>
<reference evidence="11" key="1">
    <citation type="submission" date="2013-02" db="EMBL/GenBank/DDBJ databases">
        <authorList>
            <consortium name="The Broad Institute Genome Sequencing Platform"/>
            <person name="Cuomo C."/>
            <person name="Becnel J."/>
            <person name="Sanscrainte N."/>
            <person name="Walker B."/>
            <person name="Young S.K."/>
            <person name="Zeng Q."/>
            <person name="Gargeya S."/>
            <person name="Fitzgerald M."/>
            <person name="Haas B."/>
            <person name="Abouelleil A."/>
            <person name="Alvarado L."/>
            <person name="Arachchi H.M."/>
            <person name="Berlin A.M."/>
            <person name="Chapman S.B."/>
            <person name="Dewar J."/>
            <person name="Goldberg J."/>
            <person name="Griggs A."/>
            <person name="Gujja S."/>
            <person name="Hansen M."/>
            <person name="Howarth C."/>
            <person name="Imamovic A."/>
            <person name="Larimer J."/>
            <person name="McCowan C."/>
            <person name="Murphy C."/>
            <person name="Neiman D."/>
            <person name="Pearson M."/>
            <person name="Priest M."/>
            <person name="Roberts A."/>
            <person name="Saif S."/>
            <person name="Shea T."/>
            <person name="Sisk P."/>
            <person name="Sykes S."/>
            <person name="Wortman J."/>
            <person name="Nusbaum C."/>
            <person name="Birren B."/>
        </authorList>
    </citation>
    <scope>NUCLEOTIDE SEQUENCE [LARGE SCALE GENOMIC DNA]</scope>
    <source>
        <strain evidence="11">PRA339</strain>
    </source>
</reference>
<evidence type="ECO:0000256" key="1">
    <source>
        <dbReference type="ARBA" id="ARBA00004128"/>
    </source>
</evidence>
<evidence type="ECO:0000313" key="11">
    <source>
        <dbReference type="Proteomes" id="UP000030655"/>
    </source>
</evidence>
<name>A0A059F146_9MICR</name>
<evidence type="ECO:0000256" key="6">
    <source>
        <dbReference type="SAM" id="Coils"/>
    </source>
</evidence>
<proteinExistence type="predicted"/>
<organism evidence="10 11">
    <name type="scientific">Anncaliia algerae PRA339</name>
    <dbReference type="NCBI Taxonomy" id="1288291"/>
    <lineage>
        <taxon>Eukaryota</taxon>
        <taxon>Fungi</taxon>
        <taxon>Fungi incertae sedis</taxon>
        <taxon>Microsporidia</taxon>
        <taxon>Tubulinosematoidea</taxon>
        <taxon>Tubulinosematidae</taxon>
        <taxon>Anncaliia</taxon>
    </lineage>
</organism>
<dbReference type="PANTHER" id="PTHR46140:SF1">
    <property type="entry name" value="VACUOLAR TRANSPORTER CHAPERONE COMPLEX SUBUNIT 4-RELATED"/>
    <property type="match status" value="1"/>
</dbReference>
<feature type="region of interest" description="Disordered" evidence="7">
    <location>
        <begin position="420"/>
        <end position="444"/>
    </location>
</feature>
<evidence type="ECO:0000313" key="10">
    <source>
        <dbReference type="EMBL" id="KCZ80890.1"/>
    </source>
</evidence>
<keyword evidence="5 8" id="KW-0472">Membrane</keyword>
<gene>
    <name evidence="10" type="ORF">H312_01663</name>
</gene>
<dbReference type="PANTHER" id="PTHR46140">
    <property type="entry name" value="VACUOLAR TRANSPORTER CHAPERONE 1-RELATED"/>
    <property type="match status" value="1"/>
</dbReference>
<feature type="transmembrane region" description="Helical" evidence="8">
    <location>
        <begin position="562"/>
        <end position="586"/>
    </location>
</feature>
<comment type="subcellular location">
    <subcellularLocation>
        <location evidence="1">Vacuole membrane</location>
        <topology evidence="1">Multi-pass membrane protein</topology>
    </subcellularLocation>
</comment>
<protein>
    <recommendedName>
        <fullName evidence="9">SPX domain-containing protein</fullName>
    </recommendedName>
</protein>
<dbReference type="OrthoDB" id="6493944at2759"/>
<dbReference type="GO" id="GO:0005774">
    <property type="term" value="C:vacuolar membrane"/>
    <property type="evidence" value="ECO:0007669"/>
    <property type="project" value="UniProtKB-SubCell"/>
</dbReference>
<feature type="domain" description="SPX" evidence="9">
    <location>
        <begin position="1"/>
        <end position="127"/>
    </location>
</feature>
<dbReference type="HOGENOM" id="CLU_435432_0_0_1"/>
<dbReference type="VEuPathDB" id="MicrosporidiaDB:H312_01663"/>
<accession>A0A059F146</accession>
<evidence type="ECO:0000256" key="5">
    <source>
        <dbReference type="ARBA" id="ARBA00023136"/>
    </source>
</evidence>
<evidence type="ECO:0000256" key="4">
    <source>
        <dbReference type="ARBA" id="ARBA00022989"/>
    </source>
</evidence>
<feature type="coiled-coil region" evidence="6">
    <location>
        <begin position="136"/>
        <end position="163"/>
    </location>
</feature>
<dbReference type="AlphaFoldDB" id="A0A059F146"/>
<evidence type="ECO:0000259" key="9">
    <source>
        <dbReference type="PROSITE" id="PS51382"/>
    </source>
</evidence>
<keyword evidence="4 8" id="KW-1133">Transmembrane helix</keyword>
<evidence type="ECO:0000256" key="3">
    <source>
        <dbReference type="ARBA" id="ARBA00022692"/>
    </source>
</evidence>
<feature type="transmembrane region" description="Helical" evidence="8">
    <location>
        <begin position="607"/>
        <end position="626"/>
    </location>
</feature>
<keyword evidence="3 8" id="KW-0812">Transmembrane</keyword>
<sequence>MEFNGYIKKHMPEEFVNQCIDYNKLESFLKHDNFEDNFEFEFLMHFDKEYDKISQVIDKRYNLLYFKYLHLSKYKIRNSKIFCDMLVLNQKIKEMLKYVAINISGLKKLMKEHDFLSKNSAYHIFKRRFKSEMTRTVNLERNIEVLLEETRNINQEYNQHTKKYTPHTYLLNKEMMRKTVNYIISLQKKESFKEDIKKVSDVYFDSNDFNLYSSSLCSDADGMQIKISYISDDQNIMTVKRKYFNPKFQKEYDTSFVLKKNNLVDFMDEKDIWDEIELANDNNETKKIFYYEIKNDFENLKLQPKLNLIYKLIEIQCENITIQIKFDIEVYKIDQETFRNEADVVREPTIQFPYCVLKSKHFGDFSIDELYLYMNEHGIDETYNFSLFVFSTAMAFENIKEIPRWIHHVSIKRLRDDMNDQHKLRSENTKKRKVSSKIGKNAGENEDTIKTEDVILMSNEESNINSDQRNEEKGIESISLNETQNNIALDSNKIHINEEFTVEEQNENVHGMTQNTETTYVIHERENREIIVINTNKFIHWLCLSVVLGGIGAFITSLGNNFFIAGGVLFTFLGIITCLYSIYIYITRKRNQEEFINYVERPVLDDPPALVLLILTVVFVALVSFIPS</sequence>